<dbReference type="GO" id="GO:0015031">
    <property type="term" value="P:protein transport"/>
    <property type="evidence" value="ECO:0007669"/>
    <property type="project" value="UniProtKB-KW"/>
</dbReference>
<dbReference type="SMART" id="SM00577">
    <property type="entry name" value="CPDc"/>
    <property type="match status" value="1"/>
</dbReference>
<dbReference type="SUPFAM" id="SSF56784">
    <property type="entry name" value="HAD-like"/>
    <property type="match status" value="1"/>
</dbReference>
<feature type="domain" description="FCP1 homology" evidence="3">
    <location>
        <begin position="84"/>
        <end position="258"/>
    </location>
</feature>
<protein>
    <recommendedName>
        <fullName evidence="1">Mitochondrial import inner membrane translocase subunit TIM50</fullName>
    </recommendedName>
</protein>
<name>A0A5J5ET88_9PEZI</name>
<comment type="caution">
    <text evidence="4">The sequence shown here is derived from an EMBL/GenBank/DDBJ whole genome shotgun (WGS) entry which is preliminary data.</text>
</comment>
<sequence>MNAPSQSSTLPSHNASQHAASGSNRLAGANSVASKPNKIAHGKKKRPGSKPELRSHSSSVPPPIAPKPSAGYLEKAFEDSHKLPSPAELLIILDLNGTLLYRKKGKNAQGSVAPSIRPGLREFLAYLFSNFKVMIWTSARPENALRMVRATFKKTEEQQLLAIWGRDTLGLSNAQYNAKVQVYKTLERVWTGEFMICHPNQPDQIVFDQTNTVLFDDTTEKAMGHPFNLVNIPEFTATKKQTKGDVALRQCIEYLEVVKWQSNVSSYMREYPFVYAEPERAETGREGQLQKGATDGELLVDEEN</sequence>
<keyword evidence="1" id="KW-0813">Transport</keyword>
<evidence type="ECO:0000313" key="4">
    <source>
        <dbReference type="EMBL" id="KAA8901563.1"/>
    </source>
</evidence>
<comment type="similarity">
    <text evidence="1">Belongs to the TIM50 family.</text>
</comment>
<keyword evidence="1" id="KW-0653">Protein transport</keyword>
<feature type="compositionally biased region" description="Basic residues" evidence="2">
    <location>
        <begin position="38"/>
        <end position="48"/>
    </location>
</feature>
<comment type="function">
    <text evidence="1">Essential component of the TIM23 complex, a complex that mediates the translocation of transit peptide-containing proteins across the mitochondrial inner membrane.</text>
</comment>
<evidence type="ECO:0000313" key="5">
    <source>
        <dbReference type="Proteomes" id="UP000326924"/>
    </source>
</evidence>
<feature type="region of interest" description="Disordered" evidence="2">
    <location>
        <begin position="280"/>
        <end position="304"/>
    </location>
</feature>
<dbReference type="Pfam" id="PF03031">
    <property type="entry name" value="NIF"/>
    <property type="match status" value="1"/>
</dbReference>
<dbReference type="InterPro" id="IPR004274">
    <property type="entry name" value="FCP1_dom"/>
</dbReference>
<gene>
    <name evidence="4" type="ORF">FN846DRAFT_781094</name>
</gene>
<reference evidence="4 5" key="1">
    <citation type="submission" date="2019-09" db="EMBL/GenBank/DDBJ databases">
        <title>Draft genome of the ectomycorrhizal ascomycete Sphaerosporella brunnea.</title>
        <authorList>
            <consortium name="DOE Joint Genome Institute"/>
            <person name="Benucci G.M."/>
            <person name="Marozzi G."/>
            <person name="Antonielli L."/>
            <person name="Sanchez S."/>
            <person name="Marco P."/>
            <person name="Wang X."/>
            <person name="Falini L.B."/>
            <person name="Barry K."/>
            <person name="Haridas S."/>
            <person name="Lipzen A."/>
            <person name="Labutti K."/>
            <person name="Grigoriev I.V."/>
            <person name="Murat C."/>
            <person name="Martin F."/>
            <person name="Albertini E."/>
            <person name="Donnini D."/>
            <person name="Bonito G."/>
        </authorList>
    </citation>
    <scope>NUCLEOTIDE SEQUENCE [LARGE SCALE GENOMIC DNA]</scope>
    <source>
        <strain evidence="4 5">Sb_GMNB300</strain>
    </source>
</reference>
<evidence type="ECO:0000259" key="3">
    <source>
        <dbReference type="PROSITE" id="PS50969"/>
    </source>
</evidence>
<organism evidence="4 5">
    <name type="scientific">Sphaerosporella brunnea</name>
    <dbReference type="NCBI Taxonomy" id="1250544"/>
    <lineage>
        <taxon>Eukaryota</taxon>
        <taxon>Fungi</taxon>
        <taxon>Dikarya</taxon>
        <taxon>Ascomycota</taxon>
        <taxon>Pezizomycotina</taxon>
        <taxon>Pezizomycetes</taxon>
        <taxon>Pezizales</taxon>
        <taxon>Pyronemataceae</taxon>
        <taxon>Sphaerosporella</taxon>
    </lineage>
</organism>
<dbReference type="PANTHER" id="PTHR12210">
    <property type="entry name" value="DULLARD PROTEIN PHOSPHATASE"/>
    <property type="match status" value="1"/>
</dbReference>
<comment type="subunit">
    <text evidence="1">Component of the TIM23 complex.</text>
</comment>
<keyword evidence="1" id="KW-0811">Translocation</keyword>
<proteinExistence type="inferred from homology"/>
<keyword evidence="5" id="KW-1185">Reference proteome</keyword>
<feature type="compositionally biased region" description="Polar residues" evidence="2">
    <location>
        <begin position="1"/>
        <end position="24"/>
    </location>
</feature>
<dbReference type="Gene3D" id="3.40.50.1000">
    <property type="entry name" value="HAD superfamily/HAD-like"/>
    <property type="match status" value="1"/>
</dbReference>
<dbReference type="GO" id="GO:0005744">
    <property type="term" value="C:TIM23 mitochondrial import inner membrane translocase complex"/>
    <property type="evidence" value="ECO:0007669"/>
    <property type="project" value="UniProtKB-UniRule"/>
</dbReference>
<dbReference type="InterPro" id="IPR023214">
    <property type="entry name" value="HAD_sf"/>
</dbReference>
<dbReference type="AlphaFoldDB" id="A0A5J5ET88"/>
<dbReference type="InterPro" id="IPR050365">
    <property type="entry name" value="TIM50"/>
</dbReference>
<dbReference type="Proteomes" id="UP000326924">
    <property type="component" value="Unassembled WGS sequence"/>
</dbReference>
<comment type="subcellular location">
    <subcellularLocation>
        <location evidence="1">Mitochondrion inner membrane</location>
        <topology evidence="1">Single-pass membrane protein</topology>
    </subcellularLocation>
</comment>
<evidence type="ECO:0000256" key="2">
    <source>
        <dbReference type="SAM" id="MobiDB-lite"/>
    </source>
</evidence>
<dbReference type="OrthoDB" id="1711508at2759"/>
<feature type="region of interest" description="Disordered" evidence="2">
    <location>
        <begin position="1"/>
        <end position="70"/>
    </location>
</feature>
<dbReference type="EMBL" id="VXIS01000143">
    <property type="protein sequence ID" value="KAA8901563.1"/>
    <property type="molecule type" value="Genomic_DNA"/>
</dbReference>
<keyword evidence="1" id="KW-0496">Mitochondrion</keyword>
<dbReference type="PROSITE" id="PS50969">
    <property type="entry name" value="FCP1"/>
    <property type="match status" value="1"/>
</dbReference>
<accession>A0A5J5ET88</accession>
<dbReference type="InParanoid" id="A0A5J5ET88"/>
<dbReference type="InterPro" id="IPR036412">
    <property type="entry name" value="HAD-like_sf"/>
</dbReference>
<keyword evidence="1" id="KW-0809">Transit peptide</keyword>
<evidence type="ECO:0000256" key="1">
    <source>
        <dbReference type="RuleBase" id="RU365079"/>
    </source>
</evidence>